<dbReference type="AlphaFoldDB" id="A0AB39ZA04"/>
<dbReference type="GeneID" id="108010515"/>
<dbReference type="Proteomes" id="UP001652628">
    <property type="component" value="Chromosome 3"/>
</dbReference>
<protein>
    <submittedName>
        <fullName evidence="3">Uncharacterized protein CheB74a</fullName>
    </submittedName>
</protein>
<feature type="chain" id="PRO_5045115713" evidence="1">
    <location>
        <begin position="24"/>
        <end position="201"/>
    </location>
</feature>
<keyword evidence="2" id="KW-1185">Reference proteome</keyword>
<sequence>MDLNFSLLWLIIIVLEIVKPSFETNYEYVLEDESVFNDCVDNPPGYSNISGLFDLSHVNFEMGPEGIHVEGKLICSWDIQPTDLIESQVSVFHLDRGTWKPTILNLTIKNFCKIHLDPKQYWYNVYPKYIINREEAKEKCYNYIGTEYFFEPFIMKMYFGAGLKIPPGRKRMVFILTAIDVNNVRRPNGICFEIKGEFVKV</sequence>
<dbReference type="InterPro" id="IPR006601">
    <property type="entry name" value="Uncharacterised_DM11_DROME"/>
</dbReference>
<keyword evidence="1" id="KW-0732">Signal</keyword>
<evidence type="ECO:0000313" key="2">
    <source>
        <dbReference type="Proteomes" id="UP001652628"/>
    </source>
</evidence>
<evidence type="ECO:0000256" key="1">
    <source>
        <dbReference type="SAM" id="SignalP"/>
    </source>
</evidence>
<name>A0AB39ZA04_DROSZ</name>
<dbReference type="RefSeq" id="XP_016930878.4">
    <property type="nucleotide sequence ID" value="XM_017075389.4"/>
</dbReference>
<evidence type="ECO:0000313" key="3">
    <source>
        <dbReference type="RefSeq" id="XP_016930878.4"/>
    </source>
</evidence>
<organism evidence="2 3">
    <name type="scientific">Drosophila suzukii</name>
    <name type="common">Spotted-wing drosophila fruit fly</name>
    <dbReference type="NCBI Taxonomy" id="28584"/>
    <lineage>
        <taxon>Eukaryota</taxon>
        <taxon>Metazoa</taxon>
        <taxon>Ecdysozoa</taxon>
        <taxon>Arthropoda</taxon>
        <taxon>Hexapoda</taxon>
        <taxon>Insecta</taxon>
        <taxon>Pterygota</taxon>
        <taxon>Neoptera</taxon>
        <taxon>Endopterygota</taxon>
        <taxon>Diptera</taxon>
        <taxon>Brachycera</taxon>
        <taxon>Muscomorpha</taxon>
        <taxon>Ephydroidea</taxon>
        <taxon>Drosophilidae</taxon>
        <taxon>Drosophila</taxon>
        <taxon>Sophophora</taxon>
    </lineage>
</organism>
<dbReference type="SMART" id="SM00675">
    <property type="entry name" value="DM11"/>
    <property type="match status" value="1"/>
</dbReference>
<proteinExistence type="predicted"/>
<feature type="signal peptide" evidence="1">
    <location>
        <begin position="1"/>
        <end position="23"/>
    </location>
</feature>
<gene>
    <name evidence="3" type="primary">CheB74a</name>
</gene>
<reference evidence="3" key="1">
    <citation type="submission" date="2025-08" db="UniProtKB">
        <authorList>
            <consortium name="RefSeq"/>
        </authorList>
    </citation>
    <scope>IDENTIFICATION</scope>
</reference>
<accession>A0AB39ZA04</accession>